<feature type="region of interest" description="Disordered" evidence="4">
    <location>
        <begin position="104"/>
        <end position="129"/>
    </location>
</feature>
<evidence type="ECO:0000256" key="3">
    <source>
        <dbReference type="PROSITE-ProRule" id="PRU00221"/>
    </source>
</evidence>
<keyword evidence="1 3" id="KW-0853">WD repeat</keyword>
<gene>
    <name evidence="5" type="ORF">ISN45_Aa01g032680</name>
</gene>
<dbReference type="Proteomes" id="UP000694240">
    <property type="component" value="Chromosome 6"/>
</dbReference>
<name>A0A8T2C359_9BRAS</name>
<evidence type="ECO:0000256" key="1">
    <source>
        <dbReference type="ARBA" id="ARBA00022574"/>
    </source>
</evidence>
<keyword evidence="2" id="KW-0677">Repeat</keyword>
<feature type="repeat" description="WD" evidence="3">
    <location>
        <begin position="265"/>
        <end position="305"/>
    </location>
</feature>
<dbReference type="EMBL" id="JAEFBK010000006">
    <property type="protein sequence ID" value="KAG7594518.1"/>
    <property type="molecule type" value="Genomic_DNA"/>
</dbReference>
<dbReference type="PANTHER" id="PTHR14221:SF31">
    <property type="entry name" value="TRANSDUCIN_WD40 REPEAT-LIKE SUPERFAMILY PROTEIN"/>
    <property type="match status" value="1"/>
</dbReference>
<dbReference type="PROSITE" id="PS50082">
    <property type="entry name" value="WD_REPEATS_2"/>
    <property type="match status" value="2"/>
</dbReference>
<reference evidence="5 6" key="1">
    <citation type="submission" date="2020-12" db="EMBL/GenBank/DDBJ databases">
        <title>Concerted genomic and epigenomic changes stabilize Arabidopsis allopolyploids.</title>
        <authorList>
            <person name="Chen Z."/>
        </authorList>
    </citation>
    <scope>NUCLEOTIDE SEQUENCE [LARGE SCALE GENOMIC DNA]</scope>
    <source>
        <strain evidence="5">Allo738</strain>
        <tissue evidence="5">Leaf</tissue>
    </source>
</reference>
<dbReference type="AlphaFoldDB" id="A0A8T2C359"/>
<accession>A0A8T2C359</accession>
<dbReference type="InterPro" id="IPR001680">
    <property type="entry name" value="WD40_rpt"/>
</dbReference>
<proteinExistence type="predicted"/>
<evidence type="ECO:0000256" key="4">
    <source>
        <dbReference type="SAM" id="MobiDB-lite"/>
    </source>
</evidence>
<keyword evidence="6" id="KW-1185">Reference proteome</keyword>
<feature type="compositionally biased region" description="Acidic residues" evidence="4">
    <location>
        <begin position="110"/>
        <end position="126"/>
    </location>
</feature>
<dbReference type="Pfam" id="PF00400">
    <property type="entry name" value="WD40"/>
    <property type="match status" value="3"/>
</dbReference>
<dbReference type="PANTHER" id="PTHR14221">
    <property type="entry name" value="WD REPEAT DOMAIN 44"/>
    <property type="match status" value="1"/>
</dbReference>
<evidence type="ECO:0000313" key="5">
    <source>
        <dbReference type="EMBL" id="KAG7594518.1"/>
    </source>
</evidence>
<dbReference type="PROSITE" id="PS50294">
    <property type="entry name" value="WD_REPEATS_REGION"/>
    <property type="match status" value="2"/>
</dbReference>
<evidence type="ECO:0000313" key="6">
    <source>
        <dbReference type="Proteomes" id="UP000694240"/>
    </source>
</evidence>
<dbReference type="InterPro" id="IPR040324">
    <property type="entry name" value="WDR44/Dgr2"/>
</dbReference>
<comment type="caution">
    <text evidence="5">The sequence shown here is derived from an EMBL/GenBank/DDBJ whole genome shotgun (WGS) entry which is preliminary data.</text>
</comment>
<sequence length="618" mass="69492">MMSVERSEVVDDVFFDSSDVLSIGEQVKEEEEAEFQVWSGEPVSVEERRVRFLKKMGLLEERFESMCLERMISDYSDEVTTSSSSDSSLCDSELQCCVREENYGSTTSMSDEELEGEDDDDSEENSTDVCLSPSRSFSKKSAKKWLFNCFVGVKDKDFKYKSSEATMSRVKVKTNKKSHIELSAAYMVQKINGHKGKIWVLKFSPDGKFLATGGEDGVVKIWRITLSDSLLTSFMQQQEPINQQEALVLFPQKAFHIEETPFQELYGHTADVLDLAWSDSNLLLSASKDKTVRLWRIGCDQCLHVFHHNNYGNLFFSSQVVLKSLQKRLLTHCCCFCLSNTVTCVEFNPVNKNNFISGSIDGKARIWGLSEERVVAWTDVRDSISAICYQPNGNGFVVGCITGNCRFYQISGNDVIMDEQILIRGRNRITAVEFCPGSSEKLMVSSDESKVRIFDKTQIFHKFKAPSKYGKQSSASFVSSTGKHILSVRRGLGVYLWNNDGFPSRKGAKSSRSFEYFHSPGVSAAAAWTPPGAKVSKTAGDDEESRRVLRQIQSSGKLSRSCRVTATWPVEKLLMSSSDVGIYDNTLPFGEAWRLVIVTASLDGMIRTFHNYGLPRRL</sequence>
<protein>
    <submittedName>
        <fullName evidence="5">WD40 repeat</fullName>
    </submittedName>
</protein>
<organism evidence="5 6">
    <name type="scientific">Arabidopsis thaliana x Arabidopsis arenosa</name>
    <dbReference type="NCBI Taxonomy" id="1240361"/>
    <lineage>
        <taxon>Eukaryota</taxon>
        <taxon>Viridiplantae</taxon>
        <taxon>Streptophyta</taxon>
        <taxon>Embryophyta</taxon>
        <taxon>Tracheophyta</taxon>
        <taxon>Spermatophyta</taxon>
        <taxon>Magnoliopsida</taxon>
        <taxon>eudicotyledons</taxon>
        <taxon>Gunneridae</taxon>
        <taxon>Pentapetalae</taxon>
        <taxon>rosids</taxon>
        <taxon>malvids</taxon>
        <taxon>Brassicales</taxon>
        <taxon>Brassicaceae</taxon>
        <taxon>Camelineae</taxon>
        <taxon>Arabidopsis</taxon>
    </lineage>
</organism>
<dbReference type="SMART" id="SM00320">
    <property type="entry name" value="WD40"/>
    <property type="match status" value="5"/>
</dbReference>
<evidence type="ECO:0000256" key="2">
    <source>
        <dbReference type="ARBA" id="ARBA00022737"/>
    </source>
</evidence>
<feature type="repeat" description="WD" evidence="3">
    <location>
        <begin position="191"/>
        <end position="232"/>
    </location>
</feature>